<keyword evidence="4" id="KW-1185">Reference proteome</keyword>
<comment type="caution">
    <text evidence="3">The sequence shown here is derived from an EMBL/GenBank/DDBJ whole genome shotgun (WGS) entry which is preliminary data.</text>
</comment>
<keyword evidence="2" id="KW-1133">Transmembrane helix</keyword>
<organism evidence="3 4">
    <name type="scientific">Echria macrotheca</name>
    <dbReference type="NCBI Taxonomy" id="438768"/>
    <lineage>
        <taxon>Eukaryota</taxon>
        <taxon>Fungi</taxon>
        <taxon>Dikarya</taxon>
        <taxon>Ascomycota</taxon>
        <taxon>Pezizomycotina</taxon>
        <taxon>Sordariomycetes</taxon>
        <taxon>Sordariomycetidae</taxon>
        <taxon>Sordariales</taxon>
        <taxon>Schizotheciaceae</taxon>
        <taxon>Echria</taxon>
    </lineage>
</organism>
<evidence type="ECO:0000313" key="3">
    <source>
        <dbReference type="EMBL" id="KAK1752967.1"/>
    </source>
</evidence>
<proteinExistence type="predicted"/>
<keyword evidence="2" id="KW-0812">Transmembrane</keyword>
<name>A0AAJ0F443_9PEZI</name>
<evidence type="ECO:0000256" key="2">
    <source>
        <dbReference type="SAM" id="Phobius"/>
    </source>
</evidence>
<dbReference type="PANTHER" id="PTHR37848">
    <property type="entry name" value="EXPRESSED PROTEIN"/>
    <property type="match status" value="1"/>
</dbReference>
<feature type="transmembrane region" description="Helical" evidence="2">
    <location>
        <begin position="270"/>
        <end position="290"/>
    </location>
</feature>
<gene>
    <name evidence="3" type="ORF">QBC47DRAFT_387457</name>
</gene>
<sequence>MGRPGSSSRPGDDAVSLHTQPGDRFLDDDAPELQVDDLPPLYDDVAGPQDDSAPLLSAPPAAIPPFAGMVDYHQKDANTGSEFYLNHRLDTQPKLLEQHVNYWALLPPRPYVRLHGTHSQEVDNNGKKERKKVTDFDVQVELTPYLFSDPVSRAAFRELRTVENSEKTRRGTVLRKRAPGSTQSIEVGLPDKPTLEEWCHRYQASHAGVKCFSVHRRMTGFDQEKVKQKLEALVRDTNYRGHLEVSFPVKDEYVHVYNDCKTNRWRLTAWIVWLSILTLTFLFTWPYLFFRTKRFEVVTADWAFSVMGEDGRRKYVSISEDQLYNLWGRAIHRAVLEKRQCTLDQQDLIAAEGAPPVFGNAVVDGAMGFLRAGVSAMNEVNRQLGWGGDC</sequence>
<feature type="compositionally biased region" description="Acidic residues" evidence="1">
    <location>
        <begin position="26"/>
        <end position="35"/>
    </location>
</feature>
<dbReference type="EMBL" id="MU839838">
    <property type="protein sequence ID" value="KAK1752967.1"/>
    <property type="molecule type" value="Genomic_DNA"/>
</dbReference>
<evidence type="ECO:0000256" key="1">
    <source>
        <dbReference type="SAM" id="MobiDB-lite"/>
    </source>
</evidence>
<accession>A0AAJ0F443</accession>
<reference evidence="3" key="1">
    <citation type="submission" date="2023-06" db="EMBL/GenBank/DDBJ databases">
        <title>Genome-scale phylogeny and comparative genomics of the fungal order Sordariales.</title>
        <authorList>
            <consortium name="Lawrence Berkeley National Laboratory"/>
            <person name="Hensen N."/>
            <person name="Bonometti L."/>
            <person name="Westerberg I."/>
            <person name="Brannstrom I.O."/>
            <person name="Guillou S."/>
            <person name="Cros-Aarteil S."/>
            <person name="Calhoun S."/>
            <person name="Haridas S."/>
            <person name="Kuo A."/>
            <person name="Mondo S."/>
            <person name="Pangilinan J."/>
            <person name="Riley R."/>
            <person name="Labutti K."/>
            <person name="Andreopoulos B."/>
            <person name="Lipzen A."/>
            <person name="Chen C."/>
            <person name="Yanf M."/>
            <person name="Daum C."/>
            <person name="Ng V."/>
            <person name="Clum A."/>
            <person name="Steindorff A."/>
            <person name="Ohm R."/>
            <person name="Martin F."/>
            <person name="Silar P."/>
            <person name="Natvig D."/>
            <person name="Lalanne C."/>
            <person name="Gautier V."/>
            <person name="Ament-Velasquez S.L."/>
            <person name="Kruys A."/>
            <person name="Hutchinson M.I."/>
            <person name="Powell A.J."/>
            <person name="Barry K."/>
            <person name="Miller A.N."/>
            <person name="Grigoriev I.V."/>
            <person name="Debuchy R."/>
            <person name="Gladieux P."/>
            <person name="Thoren M.H."/>
            <person name="Johannesson H."/>
        </authorList>
    </citation>
    <scope>NUCLEOTIDE SEQUENCE</scope>
    <source>
        <strain evidence="3">PSN4</strain>
    </source>
</reference>
<dbReference type="PANTHER" id="PTHR37848:SF1">
    <property type="entry name" value="SUN DOMAIN-CONTAINING PROTEIN"/>
    <property type="match status" value="1"/>
</dbReference>
<evidence type="ECO:0000313" key="4">
    <source>
        <dbReference type="Proteomes" id="UP001239445"/>
    </source>
</evidence>
<feature type="region of interest" description="Disordered" evidence="1">
    <location>
        <begin position="1"/>
        <end position="60"/>
    </location>
</feature>
<protein>
    <submittedName>
        <fullName evidence="3">Abc transporter protein</fullName>
    </submittedName>
</protein>
<dbReference type="AlphaFoldDB" id="A0AAJ0F443"/>
<keyword evidence="2" id="KW-0472">Membrane</keyword>
<dbReference type="Proteomes" id="UP001239445">
    <property type="component" value="Unassembled WGS sequence"/>
</dbReference>